<evidence type="ECO:0000256" key="1">
    <source>
        <dbReference type="ARBA" id="ARBA00023015"/>
    </source>
</evidence>
<dbReference type="InterPro" id="IPR052362">
    <property type="entry name" value="HTH-GbsR_regulator"/>
</dbReference>
<evidence type="ECO:0000256" key="2">
    <source>
        <dbReference type="ARBA" id="ARBA00023125"/>
    </source>
</evidence>
<evidence type="ECO:0000313" key="5">
    <source>
        <dbReference type="Proteomes" id="UP001589585"/>
    </source>
</evidence>
<dbReference type="PANTHER" id="PTHR38465">
    <property type="entry name" value="HTH-TYPE TRANSCRIPTIONAL REGULATOR MJ1563-RELATED"/>
    <property type="match status" value="1"/>
</dbReference>
<dbReference type="InterPro" id="IPR036388">
    <property type="entry name" value="WH-like_DNA-bd_sf"/>
</dbReference>
<dbReference type="SUPFAM" id="SSF46785">
    <property type="entry name" value="Winged helix' DNA-binding domain"/>
    <property type="match status" value="1"/>
</dbReference>
<organism evidence="4 5">
    <name type="scientific">Mariniflexile ostreae</name>
    <dbReference type="NCBI Taxonomy" id="1520892"/>
    <lineage>
        <taxon>Bacteria</taxon>
        <taxon>Pseudomonadati</taxon>
        <taxon>Bacteroidota</taxon>
        <taxon>Flavobacteriia</taxon>
        <taxon>Flavobacteriales</taxon>
        <taxon>Flavobacteriaceae</taxon>
        <taxon>Mariniflexile</taxon>
    </lineage>
</organism>
<reference evidence="4 5" key="1">
    <citation type="submission" date="2024-09" db="EMBL/GenBank/DDBJ databases">
        <authorList>
            <person name="Sun Q."/>
            <person name="Mori K."/>
        </authorList>
    </citation>
    <scope>NUCLEOTIDE SEQUENCE [LARGE SCALE GENOMIC DNA]</scope>
    <source>
        <strain evidence="4 5">CECT 8622</strain>
    </source>
</reference>
<evidence type="ECO:0000313" key="4">
    <source>
        <dbReference type="EMBL" id="MFB9058261.1"/>
    </source>
</evidence>
<keyword evidence="5" id="KW-1185">Reference proteome</keyword>
<keyword evidence="2" id="KW-0238">DNA-binding</keyword>
<dbReference type="Gene3D" id="1.10.10.10">
    <property type="entry name" value="Winged helix-like DNA-binding domain superfamily/Winged helix DNA-binding domain"/>
    <property type="match status" value="1"/>
</dbReference>
<sequence length="161" mass="18974">MEHISKEQKQLIEEVGLMLEERSDLSPLAARIYAALILSCYDGLSFDNIIQITQASKSSVSSNINVLIQLHYIEYYTKPGDRKRYFRTSRFYIMNTMEQHLFTIDKELEIVQKINTFNKANNPDKFKNEKYLGSLFEEYLKDQREKITSKLKKITDFQNQA</sequence>
<accession>A0ABV5FFN2</accession>
<dbReference type="InterPro" id="IPR036390">
    <property type="entry name" value="WH_DNA-bd_sf"/>
</dbReference>
<keyword evidence="1" id="KW-0805">Transcription regulation</keyword>
<dbReference type="PANTHER" id="PTHR38465:SF1">
    <property type="entry name" value="HTH-TYPE TRANSCRIPTIONAL REGULATOR MJ1563-RELATED"/>
    <property type="match status" value="1"/>
</dbReference>
<dbReference type="RefSeq" id="WP_379862506.1">
    <property type="nucleotide sequence ID" value="NZ_JBHMFC010000105.1"/>
</dbReference>
<evidence type="ECO:0000256" key="3">
    <source>
        <dbReference type="ARBA" id="ARBA00023163"/>
    </source>
</evidence>
<name>A0ABV5FFN2_9FLAO</name>
<comment type="caution">
    <text evidence="4">The sequence shown here is derived from an EMBL/GenBank/DDBJ whole genome shotgun (WGS) entry which is preliminary data.</text>
</comment>
<keyword evidence="3" id="KW-0804">Transcription</keyword>
<protein>
    <submittedName>
        <fullName evidence="4">GbsR/MarR family transcriptional regulator</fullName>
    </submittedName>
</protein>
<proteinExistence type="predicted"/>
<dbReference type="EMBL" id="JBHMFC010000105">
    <property type="protein sequence ID" value="MFB9058261.1"/>
    <property type="molecule type" value="Genomic_DNA"/>
</dbReference>
<gene>
    <name evidence="4" type="ORF">ACFFU9_16065</name>
</gene>
<dbReference type="Proteomes" id="UP001589585">
    <property type="component" value="Unassembled WGS sequence"/>
</dbReference>